<dbReference type="EMBL" id="WJXA01000002">
    <property type="protein sequence ID" value="KAF7150536.1"/>
    <property type="molecule type" value="Genomic_DNA"/>
</dbReference>
<feature type="domain" description="AAA-type ATPase N-terminal" evidence="2">
    <location>
        <begin position="37"/>
        <end position="128"/>
    </location>
</feature>
<proteinExistence type="predicted"/>
<keyword evidence="1" id="KW-0378">Hydrolase</keyword>
<dbReference type="GO" id="GO:0016787">
    <property type="term" value="F:hydrolase activity"/>
    <property type="evidence" value="ECO:0007669"/>
    <property type="project" value="UniProtKB-KW"/>
</dbReference>
<sequence length="381" mass="42904">MLPAAGDMQSAALTLFSTYASFAGSMMLIRSMANELVPSPVRTYLQSVIHSFFSKHITVKVHEHLNGGMIRNQIYDAAEVYLHTKISPDTKRFSIGKTPKQKSISISLEKGEEILDRFGDDMELRWTMSIESQKNYGNEKRLFELTFNKKFMDRVLKDYVPFVLAKSKEITDKDEKVVKLYTRASIPGDDDGPGGGYRHGGGGRGGWGSINLDHPATFETLAMDPELKKAIIDDLDRFLKRKDFYRKLTSLCFNSELRKILVSTTNRSILVIEDVDCSVEMQDRRLGVERPNDRRNKIEGLIEKVEVTPAEVAEELMKSEDVDIALAGVVNLLKRKKMEGNEIEEVEGCETKRFKIEEIGGSLKETVEEGLLGVGGKVNVR</sequence>
<dbReference type="InterPro" id="IPR058017">
    <property type="entry name" value="At3g28540-like_C"/>
</dbReference>
<evidence type="ECO:0000259" key="3">
    <source>
        <dbReference type="Pfam" id="PF25568"/>
    </source>
</evidence>
<accession>A0A834HM00</accession>
<evidence type="ECO:0008006" key="6">
    <source>
        <dbReference type="Google" id="ProtNLM"/>
    </source>
</evidence>
<reference evidence="4" key="1">
    <citation type="submission" date="2019-11" db="EMBL/GenBank/DDBJ databases">
        <authorList>
            <person name="Liu Y."/>
            <person name="Hou J."/>
            <person name="Li T.-Q."/>
            <person name="Guan C.-H."/>
            <person name="Wu X."/>
            <person name="Wu H.-Z."/>
            <person name="Ling F."/>
            <person name="Zhang R."/>
            <person name="Shi X.-G."/>
            <person name="Ren J.-P."/>
            <person name="Chen E.-F."/>
            <person name="Sun J.-M."/>
        </authorList>
    </citation>
    <scope>NUCLEOTIDE SEQUENCE</scope>
    <source>
        <strain evidence="4">Adult_tree_wgs_1</strain>
        <tissue evidence="4">Leaves</tissue>
    </source>
</reference>
<dbReference type="AlphaFoldDB" id="A0A834HM00"/>
<dbReference type="InterPro" id="IPR025753">
    <property type="entry name" value="AAA_N_dom"/>
</dbReference>
<comment type="caution">
    <text evidence="4">The sequence shown here is derived from an EMBL/GenBank/DDBJ whole genome shotgun (WGS) entry which is preliminary data.</text>
</comment>
<gene>
    <name evidence="4" type="ORF">RHSIM_Rhsim02G0006300</name>
</gene>
<evidence type="ECO:0000313" key="5">
    <source>
        <dbReference type="Proteomes" id="UP000626092"/>
    </source>
</evidence>
<dbReference type="Proteomes" id="UP000626092">
    <property type="component" value="Unassembled WGS sequence"/>
</dbReference>
<dbReference type="InterPro" id="IPR050747">
    <property type="entry name" value="Mitochondrial_chaperone_BCS1"/>
</dbReference>
<evidence type="ECO:0000313" key="4">
    <source>
        <dbReference type="EMBL" id="KAF7150536.1"/>
    </source>
</evidence>
<evidence type="ECO:0000256" key="1">
    <source>
        <dbReference type="ARBA" id="ARBA00022801"/>
    </source>
</evidence>
<organism evidence="4 5">
    <name type="scientific">Rhododendron simsii</name>
    <name type="common">Sims's rhododendron</name>
    <dbReference type="NCBI Taxonomy" id="118357"/>
    <lineage>
        <taxon>Eukaryota</taxon>
        <taxon>Viridiplantae</taxon>
        <taxon>Streptophyta</taxon>
        <taxon>Embryophyta</taxon>
        <taxon>Tracheophyta</taxon>
        <taxon>Spermatophyta</taxon>
        <taxon>Magnoliopsida</taxon>
        <taxon>eudicotyledons</taxon>
        <taxon>Gunneridae</taxon>
        <taxon>Pentapetalae</taxon>
        <taxon>asterids</taxon>
        <taxon>Ericales</taxon>
        <taxon>Ericaceae</taxon>
        <taxon>Ericoideae</taxon>
        <taxon>Rhodoreae</taxon>
        <taxon>Rhododendron</taxon>
    </lineage>
</organism>
<dbReference type="Pfam" id="PF25568">
    <property type="entry name" value="AAA_lid_At3g28540"/>
    <property type="match status" value="1"/>
</dbReference>
<keyword evidence="5" id="KW-1185">Reference proteome</keyword>
<dbReference type="OrthoDB" id="10251412at2759"/>
<dbReference type="PANTHER" id="PTHR23070">
    <property type="entry name" value="BCS1 AAA-TYPE ATPASE"/>
    <property type="match status" value="1"/>
</dbReference>
<protein>
    <recommendedName>
        <fullName evidence="6">AAA-type ATPase N-terminal domain-containing protein</fullName>
    </recommendedName>
</protein>
<evidence type="ECO:0000259" key="2">
    <source>
        <dbReference type="Pfam" id="PF14363"/>
    </source>
</evidence>
<dbReference type="Pfam" id="PF14363">
    <property type="entry name" value="AAA_assoc"/>
    <property type="match status" value="1"/>
</dbReference>
<name>A0A834HM00_RHOSS</name>
<feature type="domain" description="AAA+ ATPase At3g28540-like C-terminal" evidence="3">
    <location>
        <begin position="296"/>
        <end position="340"/>
    </location>
</feature>
<dbReference type="Gene3D" id="6.10.280.40">
    <property type="match status" value="1"/>
</dbReference>